<dbReference type="Proteomes" id="UP000232688">
    <property type="component" value="Unassembled WGS sequence"/>
</dbReference>
<dbReference type="EMBL" id="LLXH01002041">
    <property type="protein sequence ID" value="PKC56749.1"/>
    <property type="molecule type" value="Genomic_DNA"/>
</dbReference>
<proteinExistence type="predicted"/>
<evidence type="ECO:0000313" key="3">
    <source>
        <dbReference type="Proteomes" id="UP000232688"/>
    </source>
</evidence>
<accession>A0A2N0R0B9</accession>
<organism evidence="2 3">
    <name type="scientific">Rhizophagus irregularis</name>
    <dbReference type="NCBI Taxonomy" id="588596"/>
    <lineage>
        <taxon>Eukaryota</taxon>
        <taxon>Fungi</taxon>
        <taxon>Fungi incertae sedis</taxon>
        <taxon>Mucoromycota</taxon>
        <taxon>Glomeromycotina</taxon>
        <taxon>Glomeromycetes</taxon>
        <taxon>Glomerales</taxon>
        <taxon>Glomeraceae</taxon>
        <taxon>Rhizophagus</taxon>
    </lineage>
</organism>
<name>A0A2N0R0B9_9GLOM</name>
<feature type="transmembrane region" description="Helical" evidence="1">
    <location>
        <begin position="42"/>
        <end position="63"/>
    </location>
</feature>
<sequence>MKWKTFAGVQTLNHLDKLVSKLVEKNKFQQPNFNFILIPTTFHVRFIYFFIIIKPMIMNYWFLNK</sequence>
<keyword evidence="1" id="KW-1133">Transmembrane helix</keyword>
<keyword evidence="1" id="KW-0812">Transmembrane</keyword>
<reference evidence="2 3" key="1">
    <citation type="submission" date="2017-10" db="EMBL/GenBank/DDBJ databases">
        <title>Extensive intraspecific genome diversity in a model arbuscular mycorrhizal fungus.</title>
        <authorList>
            <person name="Chen E.C.H."/>
            <person name="Morin E."/>
            <person name="Baudet D."/>
            <person name="Noel J."/>
            <person name="Ndikumana S."/>
            <person name="Charron P."/>
            <person name="St-Onge C."/>
            <person name="Giorgi J."/>
            <person name="Grigoriev I.V."/>
            <person name="Roux C."/>
            <person name="Martin F.M."/>
            <person name="Corradi N."/>
        </authorList>
    </citation>
    <scope>NUCLEOTIDE SEQUENCE [LARGE SCALE GENOMIC DNA]</scope>
    <source>
        <strain evidence="2 3">A1</strain>
    </source>
</reference>
<evidence type="ECO:0000313" key="2">
    <source>
        <dbReference type="EMBL" id="PKC56749.1"/>
    </source>
</evidence>
<protein>
    <submittedName>
        <fullName evidence="2">Uncharacterized protein</fullName>
    </submittedName>
</protein>
<reference evidence="2 3" key="2">
    <citation type="submission" date="2017-10" db="EMBL/GenBank/DDBJ databases">
        <title>Genome analyses suggest a sexual origin of heterokaryosis in a supposedly ancient asexual fungus.</title>
        <authorList>
            <person name="Corradi N."/>
            <person name="Sedzielewska K."/>
            <person name="Noel J."/>
            <person name="Charron P."/>
            <person name="Farinelli L."/>
            <person name="Marton T."/>
            <person name="Kruger M."/>
            <person name="Pelin A."/>
            <person name="Brachmann A."/>
            <person name="Corradi N."/>
        </authorList>
    </citation>
    <scope>NUCLEOTIDE SEQUENCE [LARGE SCALE GENOMIC DNA]</scope>
    <source>
        <strain evidence="2 3">A1</strain>
    </source>
</reference>
<keyword evidence="1" id="KW-0472">Membrane</keyword>
<gene>
    <name evidence="2" type="ORF">RhiirA1_92900</name>
</gene>
<dbReference type="VEuPathDB" id="FungiDB:RhiirA1_92900"/>
<comment type="caution">
    <text evidence="2">The sequence shown here is derived from an EMBL/GenBank/DDBJ whole genome shotgun (WGS) entry which is preliminary data.</text>
</comment>
<dbReference type="AlphaFoldDB" id="A0A2N0R0B9"/>
<evidence type="ECO:0000256" key="1">
    <source>
        <dbReference type="SAM" id="Phobius"/>
    </source>
</evidence>